<evidence type="ECO:0000256" key="2">
    <source>
        <dbReference type="SAM" id="Phobius"/>
    </source>
</evidence>
<evidence type="ECO:0000313" key="3">
    <source>
        <dbReference type="EMBL" id="TWT38563.1"/>
    </source>
</evidence>
<organism evidence="3 4">
    <name type="scientific">Blastopirellula retiformator</name>
    <dbReference type="NCBI Taxonomy" id="2527970"/>
    <lineage>
        <taxon>Bacteria</taxon>
        <taxon>Pseudomonadati</taxon>
        <taxon>Planctomycetota</taxon>
        <taxon>Planctomycetia</taxon>
        <taxon>Pirellulales</taxon>
        <taxon>Pirellulaceae</taxon>
        <taxon>Blastopirellula</taxon>
    </lineage>
</organism>
<keyword evidence="2" id="KW-0472">Membrane</keyword>
<evidence type="ECO:0008006" key="5">
    <source>
        <dbReference type="Google" id="ProtNLM"/>
    </source>
</evidence>
<feature type="region of interest" description="Disordered" evidence="1">
    <location>
        <begin position="554"/>
        <end position="577"/>
    </location>
</feature>
<dbReference type="OrthoDB" id="223245at2"/>
<feature type="transmembrane region" description="Helical" evidence="2">
    <location>
        <begin position="7"/>
        <end position="27"/>
    </location>
</feature>
<protein>
    <recommendedName>
        <fullName evidence="5">Bacterial type II secretion system protein G</fullName>
    </recommendedName>
</protein>
<evidence type="ECO:0000313" key="4">
    <source>
        <dbReference type="Proteomes" id="UP000318878"/>
    </source>
</evidence>
<dbReference type="AlphaFoldDB" id="A0A5C5VKN5"/>
<accession>A0A5C5VKN5</accession>
<dbReference type="Proteomes" id="UP000318878">
    <property type="component" value="Unassembled WGS sequence"/>
</dbReference>
<reference evidence="3 4" key="1">
    <citation type="submission" date="2019-02" db="EMBL/GenBank/DDBJ databases">
        <title>Deep-cultivation of Planctomycetes and their phenomic and genomic characterization uncovers novel biology.</title>
        <authorList>
            <person name="Wiegand S."/>
            <person name="Jogler M."/>
            <person name="Boedeker C."/>
            <person name="Pinto D."/>
            <person name="Vollmers J."/>
            <person name="Rivas-Marin E."/>
            <person name="Kohn T."/>
            <person name="Peeters S.H."/>
            <person name="Heuer A."/>
            <person name="Rast P."/>
            <person name="Oberbeckmann S."/>
            <person name="Bunk B."/>
            <person name="Jeske O."/>
            <person name="Meyerdierks A."/>
            <person name="Storesund J.E."/>
            <person name="Kallscheuer N."/>
            <person name="Luecker S."/>
            <person name="Lage O.M."/>
            <person name="Pohl T."/>
            <person name="Merkel B.J."/>
            <person name="Hornburger P."/>
            <person name="Mueller R.-W."/>
            <person name="Bruemmer F."/>
            <person name="Labrenz M."/>
            <person name="Spormann A.M."/>
            <person name="Op Den Camp H."/>
            <person name="Overmann J."/>
            <person name="Amann R."/>
            <person name="Jetten M.S.M."/>
            <person name="Mascher T."/>
            <person name="Medema M.H."/>
            <person name="Devos D.P."/>
            <person name="Kaster A.-K."/>
            <person name="Ovreas L."/>
            <person name="Rohde M."/>
            <person name="Galperin M.Y."/>
            <person name="Jogler C."/>
        </authorList>
    </citation>
    <scope>NUCLEOTIDE SEQUENCE [LARGE SCALE GENOMIC DNA]</scope>
    <source>
        <strain evidence="3 4">Enr8</strain>
    </source>
</reference>
<evidence type="ECO:0000256" key="1">
    <source>
        <dbReference type="SAM" id="MobiDB-lite"/>
    </source>
</evidence>
<gene>
    <name evidence="3" type="ORF">Enr8_02560</name>
</gene>
<name>A0A5C5VKN5_9BACT</name>
<dbReference type="RefSeq" id="WP_146428803.1">
    <property type="nucleotide sequence ID" value="NZ_SJPF01000001.1"/>
</dbReference>
<dbReference type="EMBL" id="SJPF01000001">
    <property type="protein sequence ID" value="TWT38563.1"/>
    <property type="molecule type" value="Genomic_DNA"/>
</dbReference>
<sequence>MKKKTLTYAIIGGIVLLSLAILIWIVAGPSGPIVVSKQTTHLTEPLSKNGLVDYHQAILEMQGNGVTPEQNAAIPYLQATWPAGIAPEDQPLVCDALQMPMPEAPGLPAYTGEANKSTILAWLNQNFAGEVAAGDLDPLTDADALDVLIAALAPWTRQQLPPLAAWLDEQAVHLDKLHEMNDRPRFFLPSPTLLRTKKSYLFACDLPTVMTQRDTQRVLLARANLRIGENQPEHAWEDIKTVFTLSDRHSRPGMLVELLHGIALRGVANSALQALLNSGQCDAQLLTEIDKHLAALGPMNEMATAIDTTERFMGLDAAIVISTDPVAAQEFFEGENPIGALANVPFDRNIMLVRLNEWYDQMTEALAIEDLTEREAAIGQVTVEIQEIGEEFKSPGNIAAALFSQRARGEAIARLMGALLLPAVMQVGAAEERVNIQLQLLRVAVKLEKWKLEQGDYPDSLDQLGDQIDPQLLIDPYAPGPLRYDRREPGYLLYSLFSNRIDDEGSSPWGDVIDGEWVDEEGVSIFPDGDMVLRFPLLKRPPLLTELEEEVHRNKAWRDDPEFQEMLEEQDPPLEDE</sequence>
<keyword evidence="4" id="KW-1185">Reference proteome</keyword>
<keyword evidence="2" id="KW-0812">Transmembrane</keyword>
<keyword evidence="2" id="KW-1133">Transmembrane helix</keyword>
<comment type="caution">
    <text evidence="3">The sequence shown here is derived from an EMBL/GenBank/DDBJ whole genome shotgun (WGS) entry which is preliminary data.</text>
</comment>
<proteinExistence type="predicted"/>
<feature type="compositionally biased region" description="Acidic residues" evidence="1">
    <location>
        <begin position="562"/>
        <end position="577"/>
    </location>
</feature>